<sequence length="313" mass="34689">MSASPFRTTTESFIEAPVPVTPSSLQEMKKNLEDVPFEAGVHDFPTPEMAFERERDSEPFARSKNWFHKLFKGRAERRMREEQLAAELQDLRASYAGLLHSTEDIRDRFELETESRHNVAKALSPFPAAVAGIERLQTRQEEASEILTSIRERIGSTVERDQKMLTSMDAIHGGVNVVQSGVEKVNQAVAGLAENQMTAVASVGDLGSRMDAHFEKVAEAAKQNTERLEQSSDDVLTVLRQMERNSQRGLWIFATLLAVLFVALVCFSAKMSQLEATQTEIPSAGVATGTPSESESYAASDSDAQVLVDEFEF</sequence>
<reference evidence="2" key="2">
    <citation type="submission" date="2020-09" db="EMBL/GenBank/DDBJ databases">
        <authorList>
            <person name="Sun Q."/>
            <person name="Kim S."/>
        </authorList>
    </citation>
    <scope>NUCLEOTIDE SEQUENCE</scope>
    <source>
        <strain evidence="2">KCTC 12988</strain>
    </source>
</reference>
<accession>A0A918WJL9</accession>
<keyword evidence="1" id="KW-0812">Transmembrane</keyword>
<dbReference type="EMBL" id="BMXI01000004">
    <property type="protein sequence ID" value="GHC48911.1"/>
    <property type="molecule type" value="Genomic_DNA"/>
</dbReference>
<keyword evidence="1" id="KW-0472">Membrane</keyword>
<dbReference type="AlphaFoldDB" id="A0A918WJL9"/>
<keyword evidence="3" id="KW-1185">Reference proteome</keyword>
<dbReference type="RefSeq" id="WP_194598373.1">
    <property type="nucleotide sequence ID" value="NZ_BMXI01000004.1"/>
</dbReference>
<reference evidence="2" key="1">
    <citation type="journal article" date="2014" name="Int. J. Syst. Evol. Microbiol.">
        <title>Complete genome sequence of Corynebacterium casei LMG S-19264T (=DSM 44701T), isolated from a smear-ripened cheese.</title>
        <authorList>
            <consortium name="US DOE Joint Genome Institute (JGI-PGF)"/>
            <person name="Walter F."/>
            <person name="Albersmeier A."/>
            <person name="Kalinowski J."/>
            <person name="Ruckert C."/>
        </authorList>
    </citation>
    <scope>NUCLEOTIDE SEQUENCE</scope>
    <source>
        <strain evidence="2">KCTC 12988</strain>
    </source>
</reference>
<evidence type="ECO:0000256" key="1">
    <source>
        <dbReference type="SAM" id="Phobius"/>
    </source>
</evidence>
<comment type="caution">
    <text evidence="2">The sequence shown here is derived from an EMBL/GenBank/DDBJ whole genome shotgun (WGS) entry which is preliminary data.</text>
</comment>
<evidence type="ECO:0000313" key="3">
    <source>
        <dbReference type="Proteomes" id="UP000644507"/>
    </source>
</evidence>
<feature type="transmembrane region" description="Helical" evidence="1">
    <location>
        <begin position="250"/>
        <end position="269"/>
    </location>
</feature>
<name>A0A918WJL9_9BACT</name>
<protein>
    <submittedName>
        <fullName evidence="2">Uncharacterized protein</fullName>
    </submittedName>
</protein>
<evidence type="ECO:0000313" key="2">
    <source>
        <dbReference type="EMBL" id="GHC48911.1"/>
    </source>
</evidence>
<proteinExistence type="predicted"/>
<keyword evidence="1" id="KW-1133">Transmembrane helix</keyword>
<gene>
    <name evidence="2" type="ORF">GCM10007100_13570</name>
</gene>
<organism evidence="2 3">
    <name type="scientific">Roseibacillus persicicus</name>
    <dbReference type="NCBI Taxonomy" id="454148"/>
    <lineage>
        <taxon>Bacteria</taxon>
        <taxon>Pseudomonadati</taxon>
        <taxon>Verrucomicrobiota</taxon>
        <taxon>Verrucomicrobiia</taxon>
        <taxon>Verrucomicrobiales</taxon>
        <taxon>Verrucomicrobiaceae</taxon>
        <taxon>Roseibacillus</taxon>
    </lineage>
</organism>
<dbReference type="Proteomes" id="UP000644507">
    <property type="component" value="Unassembled WGS sequence"/>
</dbReference>